<dbReference type="EMBL" id="CATNWA010019311">
    <property type="protein sequence ID" value="CAI9612468.1"/>
    <property type="molecule type" value="Genomic_DNA"/>
</dbReference>
<proteinExistence type="predicted"/>
<reference evidence="1" key="1">
    <citation type="submission" date="2023-05" db="EMBL/GenBank/DDBJ databases">
        <authorList>
            <person name="Stuckert A."/>
        </authorList>
    </citation>
    <scope>NUCLEOTIDE SEQUENCE</scope>
</reference>
<gene>
    <name evidence="1" type="ORF">SPARVUS_LOCUS14712583</name>
</gene>
<evidence type="ECO:0000313" key="1">
    <source>
        <dbReference type="EMBL" id="CAI9612468.1"/>
    </source>
</evidence>
<protein>
    <submittedName>
        <fullName evidence="1">Uncharacterized protein</fullName>
    </submittedName>
</protein>
<organism evidence="1 2">
    <name type="scientific">Staurois parvus</name>
    <dbReference type="NCBI Taxonomy" id="386267"/>
    <lineage>
        <taxon>Eukaryota</taxon>
        <taxon>Metazoa</taxon>
        <taxon>Chordata</taxon>
        <taxon>Craniata</taxon>
        <taxon>Vertebrata</taxon>
        <taxon>Euteleostomi</taxon>
        <taxon>Amphibia</taxon>
        <taxon>Batrachia</taxon>
        <taxon>Anura</taxon>
        <taxon>Neobatrachia</taxon>
        <taxon>Ranoidea</taxon>
        <taxon>Ranidae</taxon>
        <taxon>Staurois</taxon>
    </lineage>
</organism>
<accession>A0ABN9GYF0</accession>
<sequence>MPAPRPEGPPRRRGTTCTVLMNIQLLHMTKLLSKLTFRSVYQEDAMVELLHDLVWLPNTSLMLELELLMKTIEEMLVLCCLILATNPLKLIKAIE</sequence>
<name>A0ABN9GYF0_9NEOB</name>
<dbReference type="Proteomes" id="UP001162483">
    <property type="component" value="Unassembled WGS sequence"/>
</dbReference>
<keyword evidence="2" id="KW-1185">Reference proteome</keyword>
<comment type="caution">
    <text evidence="1">The sequence shown here is derived from an EMBL/GenBank/DDBJ whole genome shotgun (WGS) entry which is preliminary data.</text>
</comment>
<evidence type="ECO:0000313" key="2">
    <source>
        <dbReference type="Proteomes" id="UP001162483"/>
    </source>
</evidence>